<evidence type="ECO:0000313" key="1">
    <source>
        <dbReference type="EMBL" id="KAJ9085875.1"/>
    </source>
</evidence>
<reference evidence="1" key="1">
    <citation type="submission" date="2022-04" db="EMBL/GenBank/DDBJ databases">
        <title>Genome of the entomopathogenic fungus Entomophthora muscae.</title>
        <authorList>
            <person name="Elya C."/>
            <person name="Lovett B.R."/>
            <person name="Lee E."/>
            <person name="Macias A.M."/>
            <person name="Hajek A.E."/>
            <person name="De Bivort B.L."/>
            <person name="Kasson M.T."/>
            <person name="De Fine Licht H.H."/>
            <person name="Stajich J.E."/>
        </authorList>
    </citation>
    <scope>NUCLEOTIDE SEQUENCE</scope>
    <source>
        <strain evidence="1">Berkeley</strain>
    </source>
</reference>
<dbReference type="EMBL" id="QTSX02000741">
    <property type="protein sequence ID" value="KAJ9085875.1"/>
    <property type="molecule type" value="Genomic_DNA"/>
</dbReference>
<comment type="caution">
    <text evidence="1">The sequence shown here is derived from an EMBL/GenBank/DDBJ whole genome shotgun (WGS) entry which is preliminary data.</text>
</comment>
<keyword evidence="2" id="KW-1185">Reference proteome</keyword>
<protein>
    <submittedName>
        <fullName evidence="1">Uncharacterized protein</fullName>
    </submittedName>
</protein>
<dbReference type="Proteomes" id="UP001165960">
    <property type="component" value="Unassembled WGS sequence"/>
</dbReference>
<name>A0ACC2UGJ5_9FUNG</name>
<evidence type="ECO:0000313" key="2">
    <source>
        <dbReference type="Proteomes" id="UP001165960"/>
    </source>
</evidence>
<accession>A0ACC2UGJ5</accession>
<organism evidence="1 2">
    <name type="scientific">Entomophthora muscae</name>
    <dbReference type="NCBI Taxonomy" id="34485"/>
    <lineage>
        <taxon>Eukaryota</taxon>
        <taxon>Fungi</taxon>
        <taxon>Fungi incertae sedis</taxon>
        <taxon>Zoopagomycota</taxon>
        <taxon>Entomophthoromycotina</taxon>
        <taxon>Entomophthoromycetes</taxon>
        <taxon>Entomophthorales</taxon>
        <taxon>Entomophthoraceae</taxon>
        <taxon>Entomophthora</taxon>
    </lineage>
</organism>
<gene>
    <name evidence="1" type="ORF">DSO57_1009715</name>
</gene>
<proteinExistence type="predicted"/>
<sequence>MWEFNNLMNKGNLVGMIKKPKKAPESQISKAYSVMLNLLQQDPKLPLTQVRKQLADHGIWVSECMVQLWMYGKVASIQVLTNVAGNQWDGAEDFLYDYAIESTLVQCLTNLIDDVKFISYYKLLISFDDFGEQGRAATKKGGKKIKKETFIGAFLAISAKGSVYYWKTPDLTNGYKYSHILGGLLNFWYSLNSLQQGFLSYQMKGSSTSLKAIQEHGHQASFYPVCHADIHLSDIVVVNAAIHYTLILPLLGYFEDIYFPLNLLIKMSLFPNWGT</sequence>